<keyword evidence="1" id="KW-0808">Transferase</keyword>
<dbReference type="PIRSF" id="PIRSF007023">
    <property type="entry name" value="UDP-Galf_transf"/>
    <property type="match status" value="1"/>
</dbReference>
<name>A0A0R2IC49_9LACO</name>
<dbReference type="InterPro" id="IPR058592">
    <property type="entry name" value="Gtf3_C"/>
</dbReference>
<dbReference type="Proteomes" id="UP000050934">
    <property type="component" value="Unassembled WGS sequence"/>
</dbReference>
<reference evidence="4 5" key="1">
    <citation type="journal article" date="2015" name="Genome Announc.">
        <title>Expanding the biotechnology potential of lactobacilli through comparative genomics of 213 strains and associated genera.</title>
        <authorList>
            <person name="Sun Z."/>
            <person name="Harris H.M."/>
            <person name="McCann A."/>
            <person name="Guo C."/>
            <person name="Argimon S."/>
            <person name="Zhang W."/>
            <person name="Yang X."/>
            <person name="Jeffery I.B."/>
            <person name="Cooney J.C."/>
            <person name="Kagawa T.F."/>
            <person name="Liu W."/>
            <person name="Song Y."/>
            <person name="Salvetti E."/>
            <person name="Wrobel A."/>
            <person name="Rasinkangas P."/>
            <person name="Parkhill J."/>
            <person name="Rea M.C."/>
            <person name="O'Sullivan O."/>
            <person name="Ritari J."/>
            <person name="Douillard F.P."/>
            <person name="Paul Ross R."/>
            <person name="Yang R."/>
            <person name="Briner A.E."/>
            <person name="Felis G.E."/>
            <person name="de Vos W.M."/>
            <person name="Barrangou R."/>
            <person name="Klaenhammer T.R."/>
            <person name="Caufield P.W."/>
            <person name="Cui Y."/>
            <person name="Zhang H."/>
            <person name="O'Toole P.W."/>
        </authorList>
    </citation>
    <scope>NUCLEOTIDE SEQUENCE [LARGE SCALE GENOMIC DNA]</scope>
    <source>
        <strain evidence="4 5">DSM 17896</strain>
    </source>
</reference>
<feature type="domain" description="Glucosyltransferase 3-like C-terminal" evidence="3">
    <location>
        <begin position="168"/>
        <end position="325"/>
    </location>
</feature>
<accession>A0A0R2IC49</accession>
<dbReference type="Pfam" id="PF26337">
    <property type="entry name" value="Gtf3_C"/>
    <property type="match status" value="1"/>
</dbReference>
<evidence type="ECO:0000313" key="5">
    <source>
        <dbReference type="Proteomes" id="UP000050934"/>
    </source>
</evidence>
<sequence length="334" mass="38018">MLHISTADKSQRLVANIAKRAFNANELDVFQYDSTGESDEAQSARMDGIVASLPFGEGTTIFQAPTWNPLEWDEKLLKLIQAYNNKVIIFVHDILALVYESNRYQLPAQIKYYNLADAIIVPTQGMADFLRANGLTVKHVIVQEMWDCLHDIPADMQNRTKPKFNHTINFAGDVNLEKFAFYQDLDLDHLKMKAYCDNKNNLNVHNLELTGYLPEETMLNELRRTGGFGLVWGDEHWRQYMGLNCSYKLSSYLAAGLPVIVPRTCGQADIVAKNNLGMVVDSLDEVNERVQAATPEQYEQWLASVESFAQLIRHGMFTRKAITKALFAIYDQRN</sequence>
<dbReference type="Gene3D" id="3.40.50.2000">
    <property type="entry name" value="Glycogen Phosphorylase B"/>
    <property type="match status" value="2"/>
</dbReference>
<dbReference type="PATRIC" id="fig|396268.3.peg.1395"/>
<organism evidence="4 5">
    <name type="scientific">Limosilactobacillus secaliphilus</name>
    <dbReference type="NCBI Taxonomy" id="396268"/>
    <lineage>
        <taxon>Bacteria</taxon>
        <taxon>Bacillati</taxon>
        <taxon>Bacillota</taxon>
        <taxon>Bacilli</taxon>
        <taxon>Lactobacillales</taxon>
        <taxon>Lactobacillaceae</taxon>
        <taxon>Limosilactobacillus</taxon>
    </lineage>
</organism>
<evidence type="ECO:0000259" key="3">
    <source>
        <dbReference type="Pfam" id="PF26337"/>
    </source>
</evidence>
<dbReference type="SUPFAM" id="SSF53756">
    <property type="entry name" value="UDP-Glycosyltransferase/glycogen phosphorylase"/>
    <property type="match status" value="1"/>
</dbReference>
<keyword evidence="5" id="KW-1185">Reference proteome</keyword>
<comment type="caution">
    <text evidence="4">The sequence shown here is derived from an EMBL/GenBank/DDBJ whole genome shotgun (WGS) entry which is preliminary data.</text>
</comment>
<dbReference type="AlphaFoldDB" id="A0A0R2IC49"/>
<evidence type="ECO:0000313" key="4">
    <source>
        <dbReference type="EMBL" id="KRN59626.1"/>
    </source>
</evidence>
<feature type="domain" description="Glucosyltransferase 3-like N-terminal" evidence="2">
    <location>
        <begin position="5"/>
        <end position="145"/>
    </location>
</feature>
<evidence type="ECO:0000259" key="2">
    <source>
        <dbReference type="Pfam" id="PF26334"/>
    </source>
</evidence>
<dbReference type="Pfam" id="PF26334">
    <property type="entry name" value="Gtf3_N"/>
    <property type="match status" value="1"/>
</dbReference>
<gene>
    <name evidence="4" type="ORF">IV45_GL001375</name>
</gene>
<dbReference type="EMBL" id="JQBW01000004">
    <property type="protein sequence ID" value="KRN59626.1"/>
    <property type="molecule type" value="Genomic_DNA"/>
</dbReference>
<dbReference type="STRING" id="396268.IV45_GL001375"/>
<proteinExistence type="predicted"/>
<protein>
    <recommendedName>
        <fullName evidence="6">Glucosyltransferase 3</fullName>
    </recommendedName>
</protein>
<dbReference type="InterPro" id="IPR058591">
    <property type="entry name" value="Gtf3_N"/>
</dbReference>
<evidence type="ECO:0000256" key="1">
    <source>
        <dbReference type="ARBA" id="ARBA00022679"/>
    </source>
</evidence>
<evidence type="ECO:0008006" key="6">
    <source>
        <dbReference type="Google" id="ProtNLM"/>
    </source>
</evidence>